<dbReference type="EMBL" id="CM056809">
    <property type="protein sequence ID" value="KAJ8649612.1"/>
    <property type="molecule type" value="Genomic_DNA"/>
</dbReference>
<dbReference type="Proteomes" id="UP001234297">
    <property type="component" value="Chromosome 1"/>
</dbReference>
<reference evidence="1 2" key="1">
    <citation type="journal article" date="2022" name="Hortic Res">
        <title>A haplotype resolved chromosomal level avocado genome allows analysis of novel avocado genes.</title>
        <authorList>
            <person name="Nath O."/>
            <person name="Fletcher S.J."/>
            <person name="Hayward A."/>
            <person name="Shaw L.M."/>
            <person name="Masouleh A.K."/>
            <person name="Furtado A."/>
            <person name="Henry R.J."/>
            <person name="Mitter N."/>
        </authorList>
    </citation>
    <scope>NUCLEOTIDE SEQUENCE [LARGE SCALE GENOMIC DNA]</scope>
    <source>
        <strain evidence="2">cv. Hass</strain>
    </source>
</reference>
<sequence length="124" mass="13623">MRCKALNLTFLQSRVGRTEQPAMLKVSLREAGRAQSNKTSPNGISVAASLRRGCLRLQIDLDSVEVKVRSREHGGALKSFFCCSRRCNEGTDETSDEVGDGTSAGEIKESIEAEEIRESDEVNF</sequence>
<accession>A0ACC2MV19</accession>
<proteinExistence type="predicted"/>
<keyword evidence="2" id="KW-1185">Reference proteome</keyword>
<comment type="caution">
    <text evidence="1">The sequence shown here is derived from an EMBL/GenBank/DDBJ whole genome shotgun (WGS) entry which is preliminary data.</text>
</comment>
<organism evidence="1 2">
    <name type="scientific">Persea americana</name>
    <name type="common">Avocado</name>
    <dbReference type="NCBI Taxonomy" id="3435"/>
    <lineage>
        <taxon>Eukaryota</taxon>
        <taxon>Viridiplantae</taxon>
        <taxon>Streptophyta</taxon>
        <taxon>Embryophyta</taxon>
        <taxon>Tracheophyta</taxon>
        <taxon>Spermatophyta</taxon>
        <taxon>Magnoliopsida</taxon>
        <taxon>Magnoliidae</taxon>
        <taxon>Laurales</taxon>
        <taxon>Lauraceae</taxon>
        <taxon>Persea</taxon>
    </lineage>
</organism>
<evidence type="ECO:0000313" key="1">
    <source>
        <dbReference type="EMBL" id="KAJ8649612.1"/>
    </source>
</evidence>
<name>A0ACC2MV19_PERAE</name>
<protein>
    <submittedName>
        <fullName evidence="1">Uncharacterized protein</fullName>
    </submittedName>
</protein>
<evidence type="ECO:0000313" key="2">
    <source>
        <dbReference type="Proteomes" id="UP001234297"/>
    </source>
</evidence>
<gene>
    <name evidence="1" type="ORF">MRB53_002635</name>
</gene>